<evidence type="ECO:0000313" key="2">
    <source>
        <dbReference type="EMBL" id="MBX38836.1"/>
    </source>
</evidence>
<feature type="chain" id="PRO_5015145959" evidence="1">
    <location>
        <begin position="19"/>
        <end position="43"/>
    </location>
</feature>
<dbReference type="EMBL" id="GGEC01058352">
    <property type="protein sequence ID" value="MBX38836.1"/>
    <property type="molecule type" value="Transcribed_RNA"/>
</dbReference>
<evidence type="ECO:0000256" key="1">
    <source>
        <dbReference type="SAM" id="SignalP"/>
    </source>
</evidence>
<reference evidence="2" key="1">
    <citation type="submission" date="2018-02" db="EMBL/GenBank/DDBJ databases">
        <title>Rhizophora mucronata_Transcriptome.</title>
        <authorList>
            <person name="Meera S.P."/>
            <person name="Sreeshan A."/>
            <person name="Augustine A."/>
        </authorList>
    </citation>
    <scope>NUCLEOTIDE SEQUENCE</scope>
    <source>
        <tissue evidence="2">Leaf</tissue>
    </source>
</reference>
<dbReference type="AlphaFoldDB" id="A0A2P2N8R5"/>
<organism evidence="2">
    <name type="scientific">Rhizophora mucronata</name>
    <name type="common">Asiatic mangrove</name>
    <dbReference type="NCBI Taxonomy" id="61149"/>
    <lineage>
        <taxon>Eukaryota</taxon>
        <taxon>Viridiplantae</taxon>
        <taxon>Streptophyta</taxon>
        <taxon>Embryophyta</taxon>
        <taxon>Tracheophyta</taxon>
        <taxon>Spermatophyta</taxon>
        <taxon>Magnoliopsida</taxon>
        <taxon>eudicotyledons</taxon>
        <taxon>Gunneridae</taxon>
        <taxon>Pentapetalae</taxon>
        <taxon>rosids</taxon>
        <taxon>fabids</taxon>
        <taxon>Malpighiales</taxon>
        <taxon>Rhizophoraceae</taxon>
        <taxon>Rhizophora</taxon>
    </lineage>
</organism>
<name>A0A2P2N8R5_RHIMU</name>
<protein>
    <submittedName>
        <fullName evidence="2">Uncharacterized protein</fullName>
    </submittedName>
</protein>
<proteinExistence type="predicted"/>
<accession>A0A2P2N8R5</accession>
<keyword evidence="1" id="KW-0732">Signal</keyword>
<feature type="signal peptide" evidence="1">
    <location>
        <begin position="1"/>
        <end position="18"/>
    </location>
</feature>
<sequence>MFLSFFFICISQTFQLRGSIVCPCMLENFNIRGREAEKEYIFG</sequence>